<evidence type="ECO:0000313" key="7">
    <source>
        <dbReference type="EMBL" id="SPD69298.1"/>
    </source>
</evidence>
<feature type="domain" description="Integrase catalytic" evidence="3">
    <location>
        <begin position="156"/>
        <end position="280"/>
    </location>
</feature>
<geneLocation type="plasmid" evidence="7">
    <name>CBM2636p</name>
</geneLocation>
<evidence type="ECO:0000313" key="10">
    <source>
        <dbReference type="Proteomes" id="UP000257016"/>
    </source>
</evidence>
<geneLocation type="plasmid" evidence="10">
    <name>cbm2586_p</name>
</geneLocation>
<organism evidence="6">
    <name type="scientific">Cupriavidus taiwanensis</name>
    <dbReference type="NCBI Taxonomy" id="164546"/>
    <lineage>
        <taxon>Bacteria</taxon>
        <taxon>Pseudomonadati</taxon>
        <taxon>Pseudomonadota</taxon>
        <taxon>Betaproteobacteria</taxon>
        <taxon>Burkholderiales</taxon>
        <taxon>Burkholderiaceae</taxon>
        <taxon>Cupriavidus</taxon>
    </lineage>
</organism>
<dbReference type="Pfam" id="PF02954">
    <property type="entry name" value="HTH_8"/>
    <property type="match status" value="1"/>
</dbReference>
<reference evidence="8 9" key="1">
    <citation type="submission" date="2018-01" db="EMBL/GenBank/DDBJ databases">
        <authorList>
            <person name="Clerissi C."/>
        </authorList>
    </citation>
    <scope>NUCLEOTIDE SEQUENCE [LARGE SCALE GENOMIC DNA]</scope>
    <source>
        <strain evidence="5">Cupriavidus taiwanensis LMG 19430</strain>
        <strain evidence="4">Cupriavidus taiwanensis STM 3521</strain>
        <strain evidence="6">Cupriavidus taiwanensis STM 6021</strain>
        <strain evidence="7">Cupriavidus taiwanensis SWF 66322</strain>
        <plasmid evidence="10">cbm2586_p</plasmid>
        <plasmid evidence="9">cbm2589_p</plasmid>
        <plasmid evidence="8">cbm2636p</plasmid>
        <plasmid evidence="7">CBM2636p</plasmid>
    </source>
</reference>
<evidence type="ECO:0000259" key="2">
    <source>
        <dbReference type="Pfam" id="PF02954"/>
    </source>
</evidence>
<dbReference type="GO" id="GO:0006310">
    <property type="term" value="P:DNA recombination"/>
    <property type="evidence" value="ECO:0007669"/>
    <property type="project" value="UniProtKB-KW"/>
</dbReference>
<geneLocation type="plasmid" evidence="9">
    <name>cbm2589_p</name>
</geneLocation>
<dbReference type="GeneID" id="29763411"/>
<dbReference type="EMBL" id="OFSP01000077">
    <property type="protein sequence ID" value="SOY77428.1"/>
    <property type="molecule type" value="Genomic_DNA"/>
</dbReference>
<dbReference type="Proteomes" id="UP000256297">
    <property type="component" value="Plasmid CBM2589_p"/>
</dbReference>
<dbReference type="EMBL" id="OGUU01000036">
    <property type="protein sequence ID" value="SPC25353.1"/>
    <property type="molecule type" value="Genomic_DNA"/>
</dbReference>
<dbReference type="GO" id="GO:0043565">
    <property type="term" value="F:sequence-specific DNA binding"/>
    <property type="evidence" value="ECO:0007669"/>
    <property type="project" value="InterPro"/>
</dbReference>
<dbReference type="Gene3D" id="1.10.443.10">
    <property type="entry name" value="Intergrase catalytic core"/>
    <property type="match status" value="1"/>
</dbReference>
<dbReference type="GO" id="GO:0016853">
    <property type="term" value="F:isomerase activity"/>
    <property type="evidence" value="ECO:0007669"/>
    <property type="project" value="UniProtKB-KW"/>
</dbReference>
<dbReference type="EMBL" id="OFSN01000066">
    <property type="protein sequence ID" value="SOY78272.1"/>
    <property type="molecule type" value="Genomic_DNA"/>
</dbReference>
<dbReference type="EMBL" id="LT984815">
    <property type="protein sequence ID" value="SPD69298.1"/>
    <property type="molecule type" value="Genomic_DNA"/>
</dbReference>
<dbReference type="Pfam" id="PF12835">
    <property type="entry name" value="Integrase_1"/>
    <property type="match status" value="1"/>
</dbReference>
<accession>A0A375DSK7</accession>
<dbReference type="SUPFAM" id="SSF56349">
    <property type="entry name" value="DNA breaking-rejoining enzymes"/>
    <property type="match status" value="1"/>
</dbReference>
<gene>
    <name evidence="5" type="ORF">CBM2586_P90023</name>
    <name evidence="4" type="ORF">CBM2589_P90051</name>
    <name evidence="6" type="ORF">CBM2594_P30052</name>
    <name evidence="7" type="ORF">CBM2636_P10209</name>
</gene>
<keyword evidence="7" id="KW-0614">Plasmid</keyword>
<sequence length="385" mass="43252">MGIRIDFRGKIRSYAFPARLEGELIALFEDNVDRVISRSRRSRNALSIKTQEYRLLNVCAAVRELRQEGGYAVESPWSIRNKHVQWLVDNWVRKGQTAGTIENKLTYLRAMAEFMNKPYLVKTLAEYGDRTEHGLVRHYVAQEDKSWSGNGIDIDAKIKEIERTDEWVGVQLRLMWLFGLRVEESAKLQPGVAVRGGMLHVERGTKGGRKREVLIDMPETQYPLLARAASLANPRTGSTTPTDYTLDQWMSHFYEVLRKHGLVRKVTGCTAHGLRHEYLQGLYQRSTGDAAPVKRGARLASREVHEEGQRVVARAAGHSRPTKSNAYLSTYAVQERLSKPVVKPGQAALALAAANGNKSHAALALGISRRSLYRLLDSYAAGDQS</sequence>
<dbReference type="OMA" id="HGLRHEY"/>
<dbReference type="InterPro" id="IPR002197">
    <property type="entry name" value="HTH_Fis"/>
</dbReference>
<keyword evidence="1" id="KW-0233">DNA recombination</keyword>
<evidence type="ECO:0000313" key="5">
    <source>
        <dbReference type="EMBL" id="SOY78272.1"/>
    </source>
</evidence>
<dbReference type="Proteomes" id="UP000254259">
    <property type="component" value="Plasmid CBM2636p"/>
</dbReference>
<evidence type="ECO:0000313" key="6">
    <source>
        <dbReference type="EMBL" id="SPC25353.1"/>
    </source>
</evidence>
<dbReference type="AlphaFoldDB" id="A0A375DSK7"/>
<dbReference type="InterPro" id="IPR009057">
    <property type="entry name" value="Homeodomain-like_sf"/>
</dbReference>
<evidence type="ECO:0000259" key="3">
    <source>
        <dbReference type="Pfam" id="PF12835"/>
    </source>
</evidence>
<dbReference type="Gene3D" id="1.10.10.60">
    <property type="entry name" value="Homeodomain-like"/>
    <property type="match status" value="1"/>
</dbReference>
<evidence type="ECO:0000313" key="4">
    <source>
        <dbReference type="EMBL" id="SOY77428.1"/>
    </source>
</evidence>
<dbReference type="RefSeq" id="WP_012354539.1">
    <property type="nucleotide sequence ID" value="NZ_CBCRZP010000050.1"/>
</dbReference>
<evidence type="ECO:0000256" key="1">
    <source>
        <dbReference type="ARBA" id="ARBA00023172"/>
    </source>
</evidence>
<dbReference type="InterPro" id="IPR024456">
    <property type="entry name" value="Integrase_catalytic_putative"/>
</dbReference>
<evidence type="ECO:0000313" key="8">
    <source>
        <dbReference type="Proteomes" id="UP000254259"/>
    </source>
</evidence>
<dbReference type="InterPro" id="IPR011010">
    <property type="entry name" value="DNA_brk_join_enz"/>
</dbReference>
<name>A0A375DSK7_9BURK</name>
<dbReference type="InterPro" id="IPR013762">
    <property type="entry name" value="Integrase-like_cat_sf"/>
</dbReference>
<dbReference type="GO" id="GO:0015074">
    <property type="term" value="P:DNA integration"/>
    <property type="evidence" value="ECO:0007669"/>
    <property type="project" value="InterPro"/>
</dbReference>
<proteinExistence type="predicted"/>
<geneLocation type="plasmid" evidence="8">
    <name>cbm2636p</name>
</geneLocation>
<protein>
    <submittedName>
        <fullName evidence="4 6">Topoisomerase/recombinase/integrase</fullName>
    </submittedName>
</protein>
<dbReference type="Proteomes" id="UP000257139">
    <property type="component" value="Plasmid CBM2594_p"/>
</dbReference>
<keyword evidence="6" id="KW-0413">Isomerase</keyword>
<evidence type="ECO:0000313" key="9">
    <source>
        <dbReference type="Proteomes" id="UP000256297"/>
    </source>
</evidence>
<feature type="domain" description="DNA binding HTH" evidence="2">
    <location>
        <begin position="350"/>
        <end position="376"/>
    </location>
</feature>
<dbReference type="SUPFAM" id="SSF46689">
    <property type="entry name" value="Homeodomain-like"/>
    <property type="match status" value="1"/>
</dbReference>
<dbReference type="Proteomes" id="UP000257016">
    <property type="component" value="Unassembled WGS sequence"/>
</dbReference>